<reference evidence="11" key="1">
    <citation type="journal article" date="2019" name="Int. J. Syst. Evol. Microbiol.">
        <title>The Global Catalogue of Microorganisms (GCM) 10K type strain sequencing project: providing services to taxonomists for standard genome sequencing and annotation.</title>
        <authorList>
            <consortium name="The Broad Institute Genomics Platform"/>
            <consortium name="The Broad Institute Genome Sequencing Center for Infectious Disease"/>
            <person name="Wu L."/>
            <person name="Ma J."/>
        </authorList>
    </citation>
    <scope>NUCLEOTIDE SEQUENCE [LARGE SCALE GENOMIC DNA]</scope>
    <source>
        <strain evidence="11">JCM 13004</strain>
    </source>
</reference>
<evidence type="ECO:0000256" key="8">
    <source>
        <dbReference type="SAM" id="Phobius"/>
    </source>
</evidence>
<feature type="transmembrane region" description="Helical" evidence="8">
    <location>
        <begin position="114"/>
        <end position="132"/>
    </location>
</feature>
<feature type="transmembrane region" description="Helical" evidence="8">
    <location>
        <begin position="138"/>
        <end position="156"/>
    </location>
</feature>
<organism evidence="10 11">
    <name type="scientific">Kitasatospora nipponensis</name>
    <dbReference type="NCBI Taxonomy" id="258049"/>
    <lineage>
        <taxon>Bacteria</taxon>
        <taxon>Bacillati</taxon>
        <taxon>Actinomycetota</taxon>
        <taxon>Actinomycetes</taxon>
        <taxon>Kitasatosporales</taxon>
        <taxon>Streptomycetaceae</taxon>
        <taxon>Kitasatospora</taxon>
    </lineage>
</organism>
<dbReference type="Proteomes" id="UP001500037">
    <property type="component" value="Unassembled WGS sequence"/>
</dbReference>
<dbReference type="RefSeq" id="WP_344445281.1">
    <property type="nucleotide sequence ID" value="NZ_BAAALF010000154.1"/>
</dbReference>
<keyword evidence="5 8" id="KW-1133">Transmembrane helix</keyword>
<dbReference type="InterPro" id="IPR020846">
    <property type="entry name" value="MFS_dom"/>
</dbReference>
<dbReference type="Pfam" id="PF05977">
    <property type="entry name" value="MFS_3"/>
    <property type="match status" value="1"/>
</dbReference>
<evidence type="ECO:0000313" key="11">
    <source>
        <dbReference type="Proteomes" id="UP001500037"/>
    </source>
</evidence>
<dbReference type="PANTHER" id="PTHR23513">
    <property type="entry name" value="INTEGRAL MEMBRANE EFFLUX PROTEIN-RELATED"/>
    <property type="match status" value="1"/>
</dbReference>
<feature type="transmembrane region" description="Helical" evidence="8">
    <location>
        <begin position="319"/>
        <end position="337"/>
    </location>
</feature>
<comment type="caution">
    <text evidence="10">The sequence shown here is derived from an EMBL/GenBank/DDBJ whole genome shotgun (WGS) entry which is preliminary data.</text>
</comment>
<evidence type="ECO:0000256" key="1">
    <source>
        <dbReference type="ARBA" id="ARBA00004651"/>
    </source>
</evidence>
<dbReference type="SUPFAM" id="SSF103473">
    <property type="entry name" value="MFS general substrate transporter"/>
    <property type="match status" value="1"/>
</dbReference>
<dbReference type="EMBL" id="BAAALF010000154">
    <property type="protein sequence ID" value="GAA1262904.1"/>
    <property type="molecule type" value="Genomic_DNA"/>
</dbReference>
<evidence type="ECO:0000256" key="4">
    <source>
        <dbReference type="ARBA" id="ARBA00022692"/>
    </source>
</evidence>
<feature type="region of interest" description="Disordered" evidence="7">
    <location>
        <begin position="1"/>
        <end position="35"/>
    </location>
</feature>
<feature type="transmembrane region" description="Helical" evidence="8">
    <location>
        <begin position="255"/>
        <end position="278"/>
    </location>
</feature>
<evidence type="ECO:0000256" key="5">
    <source>
        <dbReference type="ARBA" id="ARBA00022989"/>
    </source>
</evidence>
<dbReference type="InterPro" id="IPR036259">
    <property type="entry name" value="MFS_trans_sf"/>
</dbReference>
<dbReference type="PROSITE" id="PS50850">
    <property type="entry name" value="MFS"/>
    <property type="match status" value="1"/>
</dbReference>
<keyword evidence="4 8" id="KW-0812">Transmembrane</keyword>
<dbReference type="CDD" id="cd06173">
    <property type="entry name" value="MFS_MefA_like"/>
    <property type="match status" value="1"/>
</dbReference>
<evidence type="ECO:0000313" key="10">
    <source>
        <dbReference type="EMBL" id="GAA1262904.1"/>
    </source>
</evidence>
<feature type="domain" description="Major facilitator superfamily (MFS) profile" evidence="9">
    <location>
        <begin position="252"/>
        <end position="459"/>
    </location>
</feature>
<feature type="transmembrane region" description="Helical" evidence="8">
    <location>
        <begin position="81"/>
        <end position="102"/>
    </location>
</feature>
<evidence type="ECO:0000259" key="9">
    <source>
        <dbReference type="PROSITE" id="PS50850"/>
    </source>
</evidence>
<evidence type="ECO:0000256" key="7">
    <source>
        <dbReference type="SAM" id="MobiDB-lite"/>
    </source>
</evidence>
<evidence type="ECO:0000256" key="3">
    <source>
        <dbReference type="ARBA" id="ARBA00022475"/>
    </source>
</evidence>
<dbReference type="InterPro" id="IPR010290">
    <property type="entry name" value="TM_effector"/>
</dbReference>
<gene>
    <name evidence="10" type="ORF">GCM10009665_60680</name>
</gene>
<dbReference type="PANTHER" id="PTHR23513:SF6">
    <property type="entry name" value="MAJOR FACILITATOR SUPERFAMILY ASSOCIATED DOMAIN-CONTAINING PROTEIN"/>
    <property type="match status" value="1"/>
</dbReference>
<dbReference type="Gene3D" id="1.20.1250.20">
    <property type="entry name" value="MFS general substrate transporter like domains"/>
    <property type="match status" value="1"/>
</dbReference>
<accession>A0ABP4HH42</accession>
<keyword evidence="3" id="KW-1003">Cell membrane</keyword>
<feature type="compositionally biased region" description="Low complexity" evidence="7">
    <location>
        <begin position="10"/>
        <end position="24"/>
    </location>
</feature>
<feature type="transmembrane region" description="Helical" evidence="8">
    <location>
        <begin position="386"/>
        <end position="406"/>
    </location>
</feature>
<keyword evidence="2" id="KW-0813">Transport</keyword>
<feature type="transmembrane region" description="Helical" evidence="8">
    <location>
        <begin position="412"/>
        <end position="431"/>
    </location>
</feature>
<evidence type="ECO:0000256" key="2">
    <source>
        <dbReference type="ARBA" id="ARBA00022448"/>
    </source>
</evidence>
<name>A0ABP4HH42_9ACTN</name>
<comment type="subcellular location">
    <subcellularLocation>
        <location evidence="1">Cell membrane</location>
        <topology evidence="1">Multi-pass membrane protein</topology>
    </subcellularLocation>
</comment>
<protein>
    <submittedName>
        <fullName evidence="10">MFS transporter</fullName>
    </submittedName>
</protein>
<feature type="transmembrane region" description="Helical" evidence="8">
    <location>
        <begin position="343"/>
        <end position="362"/>
    </location>
</feature>
<keyword evidence="6 8" id="KW-0472">Membrane</keyword>
<keyword evidence="11" id="KW-1185">Reference proteome</keyword>
<sequence>MTPPDPSPPGRSSSEPAVPEGSSPEPAPRRPGGRGGLWRHADFRRLWVGETVSQLGAMVSQMALPLVAILVLHAGTWQVGVLVACETAAFVAVGLPAGAWVERMRLRRVLIVNDLVRAALLAWVPVAQLLGVLTIEQLYVVALATGVSTVFFDVAYQSYLPQLIDRQLLVEGNAKLQASESVSHIAGPSLGGALIQALTAPYAVLVDAVSFLWSAAWVTRIEARPPRPEPSPDPNLLREIRDGLRFVLGNRILRAIAMCTSSANLFGSVISAVFYVLLARQLRLSPGVIGLLTSTAAVGGLIGALVAGRFAAKVGQGPAIWIASTVAGPCALVTPFVQRDWTVGLLAVAQIAMWMGIVVYNINQVSFRQALCPPGLLGRMNATMRFLVWGTMPFGALLGGLLGSTIGVRGTLLAGAVGQSFTFLPVFLSPLRRMRELPSYAQPVTDGDLAADPLVPSEP</sequence>
<feature type="transmembrane region" description="Helical" evidence="8">
    <location>
        <begin position="284"/>
        <end position="307"/>
    </location>
</feature>
<feature type="transmembrane region" description="Helical" evidence="8">
    <location>
        <begin position="55"/>
        <end position="75"/>
    </location>
</feature>
<evidence type="ECO:0000256" key="6">
    <source>
        <dbReference type="ARBA" id="ARBA00023136"/>
    </source>
</evidence>
<proteinExistence type="predicted"/>